<protein>
    <submittedName>
        <fullName evidence="1">Uncharacterized protein</fullName>
    </submittedName>
</protein>
<dbReference type="EMBL" id="WHWB01034690">
    <property type="protein sequence ID" value="KAJ7405884.1"/>
    <property type="molecule type" value="Genomic_DNA"/>
</dbReference>
<name>A0ABQ9CN38_9PASS</name>
<accession>A0ABQ9CN38</accession>
<gene>
    <name evidence="1" type="ORF">WISP_137376</name>
</gene>
<sequence>MTDHGCVSKKNQMCQVKNLEQDPVGSSQSLWHDANDTMAGAHVSYSIRDKDKCPGNTFQKFLNHTMAVKQQKFI</sequence>
<organism evidence="1 2">
    <name type="scientific">Willisornis vidua</name>
    <name type="common">Xingu scale-backed antbird</name>
    <dbReference type="NCBI Taxonomy" id="1566151"/>
    <lineage>
        <taxon>Eukaryota</taxon>
        <taxon>Metazoa</taxon>
        <taxon>Chordata</taxon>
        <taxon>Craniata</taxon>
        <taxon>Vertebrata</taxon>
        <taxon>Euteleostomi</taxon>
        <taxon>Archelosauria</taxon>
        <taxon>Archosauria</taxon>
        <taxon>Dinosauria</taxon>
        <taxon>Saurischia</taxon>
        <taxon>Theropoda</taxon>
        <taxon>Coelurosauria</taxon>
        <taxon>Aves</taxon>
        <taxon>Neognathae</taxon>
        <taxon>Neoaves</taxon>
        <taxon>Telluraves</taxon>
        <taxon>Australaves</taxon>
        <taxon>Passeriformes</taxon>
        <taxon>Thamnophilidae</taxon>
        <taxon>Willisornis</taxon>
    </lineage>
</organism>
<keyword evidence="2" id="KW-1185">Reference proteome</keyword>
<evidence type="ECO:0000313" key="1">
    <source>
        <dbReference type="EMBL" id="KAJ7405884.1"/>
    </source>
</evidence>
<reference evidence="1" key="1">
    <citation type="submission" date="2019-10" db="EMBL/GenBank/DDBJ databases">
        <authorList>
            <person name="Soares A.E.R."/>
            <person name="Aleixo A."/>
            <person name="Schneider P."/>
            <person name="Miyaki C.Y."/>
            <person name="Schneider M.P."/>
            <person name="Mello C."/>
            <person name="Vasconcelos A.T.R."/>
        </authorList>
    </citation>
    <scope>NUCLEOTIDE SEQUENCE</scope>
    <source>
        <tissue evidence="1">Muscle</tissue>
    </source>
</reference>
<comment type="caution">
    <text evidence="1">The sequence shown here is derived from an EMBL/GenBank/DDBJ whole genome shotgun (WGS) entry which is preliminary data.</text>
</comment>
<evidence type="ECO:0000313" key="2">
    <source>
        <dbReference type="Proteomes" id="UP001145742"/>
    </source>
</evidence>
<proteinExistence type="predicted"/>
<dbReference type="Proteomes" id="UP001145742">
    <property type="component" value="Unassembled WGS sequence"/>
</dbReference>